<feature type="compositionally biased region" description="Basic and acidic residues" evidence="1">
    <location>
        <begin position="134"/>
        <end position="143"/>
    </location>
</feature>
<feature type="compositionally biased region" description="Low complexity" evidence="1">
    <location>
        <begin position="61"/>
        <end position="71"/>
    </location>
</feature>
<feature type="region of interest" description="Disordered" evidence="1">
    <location>
        <begin position="1"/>
        <end position="117"/>
    </location>
</feature>
<sequence length="211" mass="22993">MVDGEASFKRPGSVPFDWEIRPGVPRTRDPQPHQPSRLQPPKNLPPLRLKQLPPSNPPSPSLSSSSSSLSDSKTRRVSPFAPPTPLKPCPGSHSSGPPTPYWRSSSARRPSFNSGDGLRRWRFLKSLIGLKKSKSGDSKKTGEESSSSGSENFYDLESTFTPSSEGSSRSGLSSWGSPKSSFSPPPLDSSLKRQTSDLGFYVKKNPFNDFS</sequence>
<evidence type="ECO:0000256" key="1">
    <source>
        <dbReference type="SAM" id="MobiDB-lite"/>
    </source>
</evidence>
<dbReference type="PANTHER" id="PTHR35466">
    <property type="entry name" value="SERINE/ARGININE REPETITIVE MATRIX PROTEIN 1"/>
    <property type="match status" value="1"/>
</dbReference>
<reference evidence="2 3" key="1">
    <citation type="submission" date="2022-03" db="EMBL/GenBank/DDBJ databases">
        <authorList>
            <person name="Nunn A."/>
            <person name="Chopra R."/>
            <person name="Nunn A."/>
            <person name="Contreras Garrido A."/>
        </authorList>
    </citation>
    <scope>NUCLEOTIDE SEQUENCE [LARGE SCALE GENOMIC DNA]</scope>
</reference>
<dbReference type="PANTHER" id="PTHR35466:SF3">
    <property type="entry name" value="GENOME ASSEMBLY, CHROMOSOME: A06"/>
    <property type="match status" value="1"/>
</dbReference>
<organism evidence="2 3">
    <name type="scientific">Thlaspi arvense</name>
    <name type="common">Field penny-cress</name>
    <dbReference type="NCBI Taxonomy" id="13288"/>
    <lineage>
        <taxon>Eukaryota</taxon>
        <taxon>Viridiplantae</taxon>
        <taxon>Streptophyta</taxon>
        <taxon>Embryophyta</taxon>
        <taxon>Tracheophyta</taxon>
        <taxon>Spermatophyta</taxon>
        <taxon>Magnoliopsida</taxon>
        <taxon>eudicotyledons</taxon>
        <taxon>Gunneridae</taxon>
        <taxon>Pentapetalae</taxon>
        <taxon>rosids</taxon>
        <taxon>malvids</taxon>
        <taxon>Brassicales</taxon>
        <taxon>Brassicaceae</taxon>
        <taxon>Thlaspideae</taxon>
        <taxon>Thlaspi</taxon>
    </lineage>
</organism>
<feature type="compositionally biased region" description="Low complexity" evidence="1">
    <location>
        <begin position="162"/>
        <end position="182"/>
    </location>
</feature>
<keyword evidence="3" id="KW-1185">Reference proteome</keyword>
<evidence type="ECO:0000313" key="2">
    <source>
        <dbReference type="EMBL" id="CAH2033549.1"/>
    </source>
</evidence>
<gene>
    <name evidence="2" type="ORF">TAV2_LOCUS1991</name>
</gene>
<accession>A0AAU9R8L8</accession>
<dbReference type="EMBL" id="OU466857">
    <property type="protein sequence ID" value="CAH2033549.1"/>
    <property type="molecule type" value="Genomic_DNA"/>
</dbReference>
<dbReference type="Proteomes" id="UP000836841">
    <property type="component" value="Chromosome 1"/>
</dbReference>
<proteinExistence type="predicted"/>
<feature type="compositionally biased region" description="Polar residues" evidence="1">
    <location>
        <begin position="92"/>
        <end position="114"/>
    </location>
</feature>
<name>A0AAU9R8L8_THLAR</name>
<dbReference type="AlphaFoldDB" id="A0AAU9R8L8"/>
<evidence type="ECO:0000313" key="3">
    <source>
        <dbReference type="Proteomes" id="UP000836841"/>
    </source>
</evidence>
<feature type="region of interest" description="Disordered" evidence="1">
    <location>
        <begin position="132"/>
        <end position="195"/>
    </location>
</feature>
<protein>
    <submittedName>
        <fullName evidence="2">Uncharacterized protein</fullName>
    </submittedName>
</protein>